<feature type="non-terminal residue" evidence="2">
    <location>
        <position position="630"/>
    </location>
</feature>
<feature type="signal peptide" evidence="1">
    <location>
        <begin position="1"/>
        <end position="19"/>
    </location>
</feature>
<name>A0ABR9YZ26_9PROT</name>
<gene>
    <name evidence="2" type="ORF">HKD19_14830</name>
</gene>
<reference evidence="2 3" key="2">
    <citation type="submission" date="2020-11" db="EMBL/GenBank/DDBJ databases">
        <title>Description of novel Gluconobacter species.</title>
        <authorList>
            <person name="Cleenwerck I."/>
            <person name="Cnockaert M."/>
            <person name="Borremans W."/>
            <person name="Wieme A.D."/>
            <person name="De Vuyst L."/>
            <person name="Vandamme P."/>
        </authorList>
    </citation>
    <scope>NUCLEOTIDE SEQUENCE [LARGE SCALE GENOMIC DNA]</scope>
    <source>
        <strain evidence="2 3">LMG 1745</strain>
    </source>
</reference>
<accession>A0ABR9YZ26</accession>
<protein>
    <submittedName>
        <fullName evidence="2">Uncharacterized protein</fullName>
    </submittedName>
</protein>
<comment type="caution">
    <text evidence="2">The sequence shown here is derived from an EMBL/GenBank/DDBJ whole genome shotgun (WGS) entry which is preliminary data.</text>
</comment>
<feature type="chain" id="PRO_5045049549" evidence="1">
    <location>
        <begin position="20"/>
        <end position="630"/>
    </location>
</feature>
<proteinExistence type="predicted"/>
<dbReference type="Proteomes" id="UP000662701">
    <property type="component" value="Unassembled WGS sequence"/>
</dbReference>
<evidence type="ECO:0000256" key="1">
    <source>
        <dbReference type="SAM" id="SignalP"/>
    </source>
</evidence>
<evidence type="ECO:0000313" key="3">
    <source>
        <dbReference type="Proteomes" id="UP000662701"/>
    </source>
</evidence>
<dbReference type="EMBL" id="JABCQH010000034">
    <property type="protein sequence ID" value="MBF0889795.1"/>
    <property type="molecule type" value="Genomic_DNA"/>
</dbReference>
<feature type="non-terminal residue" evidence="2">
    <location>
        <position position="1"/>
    </location>
</feature>
<keyword evidence="1" id="KW-0732">Signal</keyword>
<organism evidence="2 3">
    <name type="scientific">Gluconobacter cadivus</name>
    <dbReference type="NCBI Taxonomy" id="2728101"/>
    <lineage>
        <taxon>Bacteria</taxon>
        <taxon>Pseudomonadati</taxon>
        <taxon>Pseudomonadota</taxon>
        <taxon>Alphaproteobacteria</taxon>
        <taxon>Acetobacterales</taxon>
        <taxon>Acetobacteraceae</taxon>
        <taxon>Gluconobacter</taxon>
    </lineage>
</organism>
<reference evidence="3" key="1">
    <citation type="submission" date="2020-04" db="EMBL/GenBank/DDBJ databases">
        <title>Description of novel Gluconacetobacter.</title>
        <authorList>
            <person name="Sombolestani A."/>
        </authorList>
    </citation>
    <scope>NUCLEOTIDE SEQUENCE [LARGE SCALE GENOMIC DNA]</scope>
    <source>
        <strain evidence="3">LMG 1745</strain>
    </source>
</reference>
<evidence type="ECO:0000313" key="2">
    <source>
        <dbReference type="EMBL" id="MBF0889795.1"/>
    </source>
</evidence>
<sequence length="630" mass="67443">RLFPLLLAGAMLAPCSTFAQSMPLCKSYTQTGNIRDIAPSTENDNSVAFWLGKKADTQNGRLQNPVINQRVLTTGPLQMSDIDTNYVLGTRLCSPSPVAGLMTTTTNIQGLLKTSNFPKLADTRSVAYWLNSGAATMLSLGWKDGAGDIASTTPEADVQAFIAQSAAAGPEAIEIGMSPYITPNVPTTDYTPTPEGQLISDAIFYKPNSDTVTLPGGKQAKTLWALGYRPQIAFMDIGFNATIEAATATDNHSTTYTALAETAVADVQKSLPSIKQVVPFMMVGYNPGRHASSYDPLVEFAQDPYYANDRAFYKSVGALSIDDPPSMLMGDINGGQNVGAFRAPYLPDAYLRFSAGQVIWAKQNNITVYWFSSPFQQNGSSPQYGYDTIMRQNTMALAHYLAAHSIGGMDALPNYWMVGQYSNSAVTNSVGNEADPESISRVTLDLLSAGMVDATNLTARAAGVMSAQKGICPRITAFANGQTSTPTLAATQGHATAPASSGRYGYGDVVDGLRIDPDQGLQFIDNVYKASSTAAPMKVNGIDDSSGNRGLMWANRNFEEMGDGYHFRTWNAGINGFNPDGTPRIDATQGNSEVWVDYAGGHFTFAFASKNVYQAALDLTLDSAKFTVPV</sequence>
<keyword evidence="3" id="KW-1185">Reference proteome</keyword>